<keyword evidence="7" id="KW-0063">Aspartyl esterase</keyword>
<dbReference type="InterPro" id="IPR000070">
    <property type="entry name" value="Pectinesterase_cat"/>
</dbReference>
<organism evidence="10 11">
    <name type="scientific">Salix koriyanagi</name>
    <dbReference type="NCBI Taxonomy" id="2511006"/>
    <lineage>
        <taxon>Eukaryota</taxon>
        <taxon>Viridiplantae</taxon>
        <taxon>Streptophyta</taxon>
        <taxon>Embryophyta</taxon>
        <taxon>Tracheophyta</taxon>
        <taxon>Spermatophyta</taxon>
        <taxon>Magnoliopsida</taxon>
        <taxon>eudicotyledons</taxon>
        <taxon>Gunneridae</taxon>
        <taxon>Pentapetalae</taxon>
        <taxon>rosids</taxon>
        <taxon>fabids</taxon>
        <taxon>Malpighiales</taxon>
        <taxon>Salicaceae</taxon>
        <taxon>Saliceae</taxon>
        <taxon>Salix</taxon>
    </lineage>
</organism>
<dbReference type="PANTHER" id="PTHR31321">
    <property type="entry name" value="ACYL-COA THIOESTER HYDROLASE YBHC-RELATED"/>
    <property type="match status" value="1"/>
</dbReference>
<dbReference type="GO" id="GO:0045490">
    <property type="term" value="P:pectin catabolic process"/>
    <property type="evidence" value="ECO:0007669"/>
    <property type="project" value="TreeGrafter"/>
</dbReference>
<dbReference type="Pfam" id="PF01095">
    <property type="entry name" value="Pectinesterase"/>
    <property type="match status" value="1"/>
</dbReference>
<dbReference type="EMBL" id="JAPFFM010000017">
    <property type="protein sequence ID" value="KAJ6696017.1"/>
    <property type="molecule type" value="Genomic_DNA"/>
</dbReference>
<protein>
    <recommendedName>
        <fullName evidence="4">pectinesterase</fullName>
        <ecNumber evidence="4">3.1.1.11</ecNumber>
    </recommendedName>
</protein>
<dbReference type="PANTHER" id="PTHR31321:SF19">
    <property type="entry name" value="PECTINESTERASE 68-RELATED"/>
    <property type="match status" value="1"/>
</dbReference>
<dbReference type="GO" id="GO:0030599">
    <property type="term" value="F:pectinesterase activity"/>
    <property type="evidence" value="ECO:0007669"/>
    <property type="project" value="UniProtKB-EC"/>
</dbReference>
<reference evidence="10" key="2">
    <citation type="journal article" date="2023" name="Int. J. Mol. Sci.">
        <title>De Novo Assembly and Annotation of 11 Diverse Shrub Willow (Salix) Genomes Reveals Novel Gene Organization in Sex-Linked Regions.</title>
        <authorList>
            <person name="Hyden B."/>
            <person name="Feng K."/>
            <person name="Yates T.B."/>
            <person name="Jawdy S."/>
            <person name="Cereghino C."/>
            <person name="Smart L.B."/>
            <person name="Muchero W."/>
        </authorList>
    </citation>
    <scope>NUCLEOTIDE SEQUENCE</scope>
    <source>
        <tissue evidence="10">Shoot tip</tissue>
    </source>
</reference>
<keyword evidence="5" id="KW-0134">Cell wall</keyword>
<evidence type="ECO:0000313" key="10">
    <source>
        <dbReference type="EMBL" id="KAJ6696017.1"/>
    </source>
</evidence>
<evidence type="ECO:0000256" key="7">
    <source>
        <dbReference type="ARBA" id="ARBA00023085"/>
    </source>
</evidence>
<evidence type="ECO:0000256" key="5">
    <source>
        <dbReference type="ARBA" id="ARBA00022512"/>
    </source>
</evidence>
<dbReference type="Proteomes" id="UP001151752">
    <property type="component" value="Chromosome 3"/>
</dbReference>
<sequence>MLLMASLSYSFLFFYSYFILTLFLLHAPLLVTGSTYRYKVEPSSLNRTASTANSTKHHHKWVGPVGYREITVDVNGAGEFLSVQAAVDAVPENNRENVMILISAGYYIEKVTVPASKPYITFSRRRERRDNHRMA</sequence>
<keyword evidence="8" id="KW-1133">Transmembrane helix</keyword>
<keyword evidence="8" id="KW-0472">Membrane</keyword>
<reference evidence="10" key="1">
    <citation type="submission" date="2022-11" db="EMBL/GenBank/DDBJ databases">
        <authorList>
            <person name="Hyden B.L."/>
            <person name="Feng K."/>
            <person name="Yates T."/>
            <person name="Jawdy S."/>
            <person name="Smart L.B."/>
            <person name="Muchero W."/>
        </authorList>
    </citation>
    <scope>NUCLEOTIDE SEQUENCE</scope>
    <source>
        <tissue evidence="10">Shoot tip</tissue>
    </source>
</reference>
<feature type="transmembrane region" description="Helical" evidence="8">
    <location>
        <begin position="12"/>
        <end position="31"/>
    </location>
</feature>
<dbReference type="GO" id="GO:0042545">
    <property type="term" value="P:cell wall modification"/>
    <property type="evidence" value="ECO:0007669"/>
    <property type="project" value="InterPro"/>
</dbReference>
<dbReference type="InterPro" id="IPR011050">
    <property type="entry name" value="Pectin_lyase_fold/virulence"/>
</dbReference>
<feature type="domain" description="Pectinesterase catalytic" evidence="9">
    <location>
        <begin position="70"/>
        <end position="122"/>
    </location>
</feature>
<gene>
    <name evidence="10" type="ORF">OIU74_015010</name>
</gene>
<evidence type="ECO:0000256" key="8">
    <source>
        <dbReference type="SAM" id="Phobius"/>
    </source>
</evidence>
<evidence type="ECO:0000256" key="4">
    <source>
        <dbReference type="ARBA" id="ARBA00013229"/>
    </source>
</evidence>
<name>A0A9Q0T014_9ROSI</name>
<dbReference type="SUPFAM" id="SSF51126">
    <property type="entry name" value="Pectin lyase-like"/>
    <property type="match status" value="1"/>
</dbReference>
<evidence type="ECO:0000256" key="2">
    <source>
        <dbReference type="ARBA" id="ARBA00005184"/>
    </source>
</evidence>
<accession>A0A9Q0T014</accession>
<evidence type="ECO:0000259" key="9">
    <source>
        <dbReference type="Pfam" id="PF01095"/>
    </source>
</evidence>
<evidence type="ECO:0000256" key="6">
    <source>
        <dbReference type="ARBA" id="ARBA00022801"/>
    </source>
</evidence>
<comment type="similarity">
    <text evidence="3">Belongs to the pectinesterase family.</text>
</comment>
<keyword evidence="11" id="KW-1185">Reference proteome</keyword>
<dbReference type="InterPro" id="IPR012334">
    <property type="entry name" value="Pectin_lyas_fold"/>
</dbReference>
<dbReference type="Gene3D" id="2.160.20.10">
    <property type="entry name" value="Single-stranded right-handed beta-helix, Pectin lyase-like"/>
    <property type="match status" value="1"/>
</dbReference>
<keyword evidence="6 10" id="KW-0378">Hydrolase</keyword>
<comment type="pathway">
    <text evidence="2">Glycan metabolism; pectin degradation; 2-dehydro-3-deoxy-D-gluconate from pectin: step 1/5.</text>
</comment>
<evidence type="ECO:0000313" key="11">
    <source>
        <dbReference type="Proteomes" id="UP001151752"/>
    </source>
</evidence>
<comment type="subcellular location">
    <subcellularLocation>
        <location evidence="1">Secreted</location>
        <location evidence="1">Cell wall</location>
    </subcellularLocation>
</comment>
<comment type="caution">
    <text evidence="10">The sequence shown here is derived from an EMBL/GenBank/DDBJ whole genome shotgun (WGS) entry which is preliminary data.</text>
</comment>
<evidence type="ECO:0000256" key="1">
    <source>
        <dbReference type="ARBA" id="ARBA00004191"/>
    </source>
</evidence>
<dbReference type="EC" id="3.1.1.11" evidence="4"/>
<evidence type="ECO:0000256" key="3">
    <source>
        <dbReference type="ARBA" id="ARBA00008891"/>
    </source>
</evidence>
<dbReference type="AlphaFoldDB" id="A0A9Q0T014"/>
<keyword evidence="5" id="KW-0964">Secreted</keyword>
<proteinExistence type="inferred from homology"/>
<keyword evidence="8" id="KW-0812">Transmembrane</keyword>